<evidence type="ECO:0000313" key="1">
    <source>
        <dbReference type="EMBL" id="KIM37831.1"/>
    </source>
</evidence>
<proteinExistence type="predicted"/>
<name>A0A0C3C2H8_HEBCY</name>
<evidence type="ECO:0000313" key="2">
    <source>
        <dbReference type="Proteomes" id="UP000053424"/>
    </source>
</evidence>
<reference evidence="1 2" key="1">
    <citation type="submission" date="2014-04" db="EMBL/GenBank/DDBJ databases">
        <authorList>
            <consortium name="DOE Joint Genome Institute"/>
            <person name="Kuo A."/>
            <person name="Gay G."/>
            <person name="Dore J."/>
            <person name="Kohler A."/>
            <person name="Nagy L.G."/>
            <person name="Floudas D."/>
            <person name="Copeland A."/>
            <person name="Barry K.W."/>
            <person name="Cichocki N."/>
            <person name="Veneault-Fourrey C."/>
            <person name="LaButti K."/>
            <person name="Lindquist E.A."/>
            <person name="Lipzen A."/>
            <person name="Lundell T."/>
            <person name="Morin E."/>
            <person name="Murat C."/>
            <person name="Sun H."/>
            <person name="Tunlid A."/>
            <person name="Henrissat B."/>
            <person name="Grigoriev I.V."/>
            <person name="Hibbett D.S."/>
            <person name="Martin F."/>
            <person name="Nordberg H.P."/>
            <person name="Cantor M.N."/>
            <person name="Hua S.X."/>
        </authorList>
    </citation>
    <scope>NUCLEOTIDE SEQUENCE [LARGE SCALE GENOMIC DNA]</scope>
    <source>
        <strain evidence="2">h7</strain>
    </source>
</reference>
<accession>A0A0C3C2H8</accession>
<keyword evidence="2" id="KW-1185">Reference proteome</keyword>
<dbReference type="OrthoDB" id="3128006at2759"/>
<protein>
    <submittedName>
        <fullName evidence="1">Uncharacterized protein</fullName>
    </submittedName>
</protein>
<dbReference type="EMBL" id="KN831794">
    <property type="protein sequence ID" value="KIM37831.1"/>
    <property type="molecule type" value="Genomic_DNA"/>
</dbReference>
<organism evidence="1 2">
    <name type="scientific">Hebeloma cylindrosporum</name>
    <dbReference type="NCBI Taxonomy" id="76867"/>
    <lineage>
        <taxon>Eukaryota</taxon>
        <taxon>Fungi</taxon>
        <taxon>Dikarya</taxon>
        <taxon>Basidiomycota</taxon>
        <taxon>Agaricomycotina</taxon>
        <taxon>Agaricomycetes</taxon>
        <taxon>Agaricomycetidae</taxon>
        <taxon>Agaricales</taxon>
        <taxon>Agaricineae</taxon>
        <taxon>Hymenogastraceae</taxon>
        <taxon>Hebeloma</taxon>
    </lineage>
</organism>
<dbReference type="AlphaFoldDB" id="A0A0C3C2H8"/>
<sequence length="731" mass="82709">MSILKRLRDVLRLRPHHDEPPSEPQYHIASRPFHRLCRSKLPSKQFSTGELPSIRPLRHKSMLWPFSLRTTSPALTPTQIITRAQADEVIKVPTPGATLSNILSQRFGRSKARIDQREFQNVIRPASPEPTLWPSLFDGTPNTLAPARAIGRTSNAQDEQVPTIENGPNIPLRLPFANPPLRTQSMFSLGLPLARSIGPIFSVQSANAPTSGNTVPPQTARFLKLPNELLCEIIGFLLSSEPLYEPTHRRLLALRHVCRHLRETAERELRKALNAPHCRFDTEKHAELRRWFKDRAEDHFLRDEVSFQVHLDTCHFLDEDLLNGFLDALLHCRQATVEIQAGGLFGMDYDGTLPITATVVRPSRIHSFSWISATLGIRDLIPLDNFPWRVLVNDLPWTQLTHLSLDCPLSDLDAYEVLSNGWATINSVSLKLTEIHENTETNKNTTLNKYLSGQVVALPSLRSLTVDTHVPIRDFLSKLSLPALENLDLKSPVRAREESPRLNECLNVPWSQLKSLSLSNDDTRDRRRCPVTAILVECKELERFHWEGHSEAFELWTGVSAHDMPLKLEELVVKSDPRGCELLLEMLLYNGNIISDVKVSHFDISRESPRVQAYLPCWTHLTVFEGVTLSDLSDILISCGCLTKAAFHIMEGGAQWTSRISCKVQELEICTNVLTPSLWEWLDADAIQCLKVSFRGVVLNRTQVLDDVALFFQRYPTLPSPLISSCTHFPL</sequence>
<gene>
    <name evidence="1" type="ORF">M413DRAFT_30505</name>
</gene>
<dbReference type="Proteomes" id="UP000053424">
    <property type="component" value="Unassembled WGS sequence"/>
</dbReference>
<dbReference type="HOGENOM" id="CLU_012770_0_0_1"/>
<reference evidence="2" key="2">
    <citation type="submission" date="2015-01" db="EMBL/GenBank/DDBJ databases">
        <title>Evolutionary Origins and Diversification of the Mycorrhizal Mutualists.</title>
        <authorList>
            <consortium name="DOE Joint Genome Institute"/>
            <consortium name="Mycorrhizal Genomics Consortium"/>
            <person name="Kohler A."/>
            <person name="Kuo A."/>
            <person name="Nagy L.G."/>
            <person name="Floudas D."/>
            <person name="Copeland A."/>
            <person name="Barry K.W."/>
            <person name="Cichocki N."/>
            <person name="Veneault-Fourrey C."/>
            <person name="LaButti K."/>
            <person name="Lindquist E.A."/>
            <person name="Lipzen A."/>
            <person name="Lundell T."/>
            <person name="Morin E."/>
            <person name="Murat C."/>
            <person name="Riley R."/>
            <person name="Ohm R."/>
            <person name="Sun H."/>
            <person name="Tunlid A."/>
            <person name="Henrissat B."/>
            <person name="Grigoriev I.V."/>
            <person name="Hibbett D.S."/>
            <person name="Martin F."/>
        </authorList>
    </citation>
    <scope>NUCLEOTIDE SEQUENCE [LARGE SCALE GENOMIC DNA]</scope>
    <source>
        <strain evidence="2">h7</strain>
    </source>
</reference>